<name>A0ABP9WTD7_9CHLR</name>
<evidence type="ECO:0000313" key="2">
    <source>
        <dbReference type="EMBL" id="GAA5526477.1"/>
    </source>
</evidence>
<accession>A0ABP9WTD7</accession>
<keyword evidence="3" id="KW-1185">Reference proteome</keyword>
<dbReference type="EMBL" id="BAABRU010000001">
    <property type="protein sequence ID" value="GAA5526477.1"/>
    <property type="molecule type" value="Genomic_DNA"/>
</dbReference>
<gene>
    <name evidence="2" type="ORF">Hgul01_00249</name>
</gene>
<dbReference type="Proteomes" id="UP001428290">
    <property type="component" value="Unassembled WGS sequence"/>
</dbReference>
<evidence type="ECO:0000256" key="1">
    <source>
        <dbReference type="SAM" id="MobiDB-lite"/>
    </source>
</evidence>
<proteinExistence type="predicted"/>
<organism evidence="2 3">
    <name type="scientific">Herpetosiphon gulosus</name>
    <dbReference type="NCBI Taxonomy" id="1973496"/>
    <lineage>
        <taxon>Bacteria</taxon>
        <taxon>Bacillati</taxon>
        <taxon>Chloroflexota</taxon>
        <taxon>Chloroflexia</taxon>
        <taxon>Herpetosiphonales</taxon>
        <taxon>Herpetosiphonaceae</taxon>
        <taxon>Herpetosiphon</taxon>
    </lineage>
</organism>
<sequence>MKGIEVTVGRLANIYVPSPPSPLSRPARRGGIMNSELPSSAAVGEGRG</sequence>
<protein>
    <submittedName>
        <fullName evidence="2">Uncharacterized protein</fullName>
    </submittedName>
</protein>
<comment type="caution">
    <text evidence="2">The sequence shown here is derived from an EMBL/GenBank/DDBJ whole genome shotgun (WGS) entry which is preliminary data.</text>
</comment>
<feature type="region of interest" description="Disordered" evidence="1">
    <location>
        <begin position="15"/>
        <end position="48"/>
    </location>
</feature>
<evidence type="ECO:0000313" key="3">
    <source>
        <dbReference type="Proteomes" id="UP001428290"/>
    </source>
</evidence>
<reference evidence="2 3" key="1">
    <citation type="submission" date="2024-02" db="EMBL/GenBank/DDBJ databases">
        <title>Herpetosiphon gulosus NBRC 112829.</title>
        <authorList>
            <person name="Ichikawa N."/>
            <person name="Katano-Makiyama Y."/>
            <person name="Hidaka K."/>
        </authorList>
    </citation>
    <scope>NUCLEOTIDE SEQUENCE [LARGE SCALE GENOMIC DNA]</scope>
    <source>
        <strain evidence="2 3">NBRC 112829</strain>
    </source>
</reference>